<name>A0A8S5TYQ3_9CAUD</name>
<sequence>MNKSEMLNFLDKKFRNCNPEFLKLSQVYFENEDGDTFRAFIQHIGKTIGADWVEGGCSKSVFHFKEFKNYVFKIPYIGAAFIEDGDWEHYKYCAAENRIPMYFCFDDVTLYKNANNNGFYPVDANDYCAAEEYIYRIARKYKVNQMLAKTTFLGFVCEIPVYVSFCAGTPYNYSSKKQDSKTIKTARDMIDKSRKEHKNICNEFYATECSIFIETYGRKATQRFIEFLYQEKISDLHNGNYGYDTLGNLKIIDYSGFHDLDVF</sequence>
<accession>A0A8S5TYQ3</accession>
<evidence type="ECO:0000313" key="1">
    <source>
        <dbReference type="EMBL" id="DAF87333.1"/>
    </source>
</evidence>
<protein>
    <submittedName>
        <fullName evidence="1">Uncharacterized protein</fullName>
    </submittedName>
</protein>
<dbReference type="EMBL" id="BK015962">
    <property type="protein sequence ID" value="DAF87333.1"/>
    <property type="molecule type" value="Genomic_DNA"/>
</dbReference>
<proteinExistence type="predicted"/>
<organism evidence="1">
    <name type="scientific">Siphoviridae sp. ctnPP24</name>
    <dbReference type="NCBI Taxonomy" id="2825662"/>
    <lineage>
        <taxon>Viruses</taxon>
        <taxon>Duplodnaviria</taxon>
        <taxon>Heunggongvirae</taxon>
        <taxon>Uroviricota</taxon>
        <taxon>Caudoviricetes</taxon>
    </lineage>
</organism>
<reference evidence="1" key="1">
    <citation type="journal article" date="2021" name="Proc. Natl. Acad. Sci. U.S.A.">
        <title>A Catalog of Tens of Thousands of Viruses from Human Metagenomes Reveals Hidden Associations with Chronic Diseases.</title>
        <authorList>
            <person name="Tisza M.J."/>
            <person name="Buck C.B."/>
        </authorList>
    </citation>
    <scope>NUCLEOTIDE SEQUENCE</scope>
    <source>
        <strain evidence="1">CtnPP24</strain>
    </source>
</reference>